<gene>
    <name evidence="9" type="primary">LOC113850616</name>
</gene>
<dbReference type="PANTHER" id="PTHR47287:SF9">
    <property type="entry name" value="ZINC FINGER PROTEIN 4-LIKE"/>
    <property type="match status" value="1"/>
</dbReference>
<dbReference type="SUPFAM" id="SSF57667">
    <property type="entry name" value="beta-beta-alpha zinc fingers"/>
    <property type="match status" value="1"/>
</dbReference>
<keyword evidence="4" id="KW-0862">Zinc</keyword>
<proteinExistence type="predicted"/>
<reference evidence="9" key="2">
    <citation type="submission" date="2025-08" db="UniProtKB">
        <authorList>
            <consortium name="RefSeq"/>
        </authorList>
    </citation>
    <scope>IDENTIFICATION</scope>
    <source>
        <tissue evidence="9">Young leaves</tissue>
    </source>
</reference>
<dbReference type="PROSITE" id="PS00028">
    <property type="entry name" value="ZINC_FINGER_C2H2_1"/>
    <property type="match status" value="1"/>
</dbReference>
<keyword evidence="8" id="KW-1185">Reference proteome</keyword>
<dbReference type="OrthoDB" id="1736050at2759"/>
<keyword evidence="2" id="KW-0479">Metal-binding</keyword>
<dbReference type="InterPro" id="IPR044246">
    <property type="entry name" value="ZFP3-like"/>
</dbReference>
<dbReference type="GeneID" id="113850616"/>
<evidence type="ECO:0000256" key="3">
    <source>
        <dbReference type="ARBA" id="ARBA00022771"/>
    </source>
</evidence>
<dbReference type="Pfam" id="PF13912">
    <property type="entry name" value="zf-C2H2_6"/>
    <property type="match status" value="1"/>
</dbReference>
<sequence length="237" mass="26589">MVIKGNEKDPKSELHHTSNSNTRLLLDFMKLSKDETVREQSSNVVGDSESVDDENTKIEAKTFSCNFCKREFSSSQALGGHQNAHKQERALAKRRQGLEAGGFGHFPCYPYPTLYNTHSYYGGPYNRALGVRMDSMIHKNSWASHEFRNDHIWSRKGQEILNSSLFDPILKKDASPSLRVEADNGTRETLSLFEIIATNSSSQLINPTLAIKGSDDHPIPKQTSKATSFNLDLSLKL</sequence>
<feature type="domain" description="C2H2-type" evidence="7">
    <location>
        <begin position="63"/>
        <end position="90"/>
    </location>
</feature>
<evidence type="ECO:0000256" key="1">
    <source>
        <dbReference type="ARBA" id="ARBA00004123"/>
    </source>
</evidence>
<dbReference type="PANTHER" id="PTHR47287">
    <property type="entry name" value="C2H2 AND C2HC ZINC FINGERS SUPERFAMILY PROTEIN"/>
    <property type="match status" value="1"/>
</dbReference>
<evidence type="ECO:0000313" key="8">
    <source>
        <dbReference type="Proteomes" id="UP000694853"/>
    </source>
</evidence>
<evidence type="ECO:0000256" key="6">
    <source>
        <dbReference type="PROSITE-ProRule" id="PRU00042"/>
    </source>
</evidence>
<evidence type="ECO:0000256" key="2">
    <source>
        <dbReference type="ARBA" id="ARBA00022723"/>
    </source>
</evidence>
<evidence type="ECO:0000256" key="4">
    <source>
        <dbReference type="ARBA" id="ARBA00022833"/>
    </source>
</evidence>
<reference evidence="8" key="1">
    <citation type="journal article" date="2019" name="Toxins">
        <title>Detection of Abrin-Like and Prepropulchellin-Like Toxin Genes and Transcripts Using Whole Genome Sequencing and Full-Length Transcript Sequencing of Abrus precatorius.</title>
        <authorList>
            <person name="Hovde B.T."/>
            <person name="Daligault H.E."/>
            <person name="Hanschen E.R."/>
            <person name="Kunde Y.A."/>
            <person name="Johnson M.B."/>
            <person name="Starkenburg S.R."/>
            <person name="Johnson S.L."/>
        </authorList>
    </citation>
    <scope>NUCLEOTIDE SEQUENCE [LARGE SCALE GENOMIC DNA]</scope>
</reference>
<dbReference type="GO" id="GO:0009788">
    <property type="term" value="P:negative regulation of abscisic acid-activated signaling pathway"/>
    <property type="evidence" value="ECO:0007669"/>
    <property type="project" value="InterPro"/>
</dbReference>
<accession>A0A8B8K1W3</accession>
<dbReference type="PROSITE" id="PS50157">
    <property type="entry name" value="ZINC_FINGER_C2H2_2"/>
    <property type="match status" value="1"/>
</dbReference>
<dbReference type="RefSeq" id="XP_027336998.1">
    <property type="nucleotide sequence ID" value="XM_027481197.1"/>
</dbReference>
<dbReference type="GO" id="GO:0005634">
    <property type="term" value="C:nucleus"/>
    <property type="evidence" value="ECO:0007669"/>
    <property type="project" value="UniProtKB-SubCell"/>
</dbReference>
<evidence type="ECO:0000313" key="9">
    <source>
        <dbReference type="RefSeq" id="XP_027336998.1"/>
    </source>
</evidence>
<dbReference type="Gene3D" id="3.30.160.60">
    <property type="entry name" value="Classic Zinc Finger"/>
    <property type="match status" value="1"/>
</dbReference>
<protein>
    <submittedName>
        <fullName evidence="9">Uncharacterized protein LOC113850616</fullName>
    </submittedName>
</protein>
<evidence type="ECO:0000256" key="5">
    <source>
        <dbReference type="ARBA" id="ARBA00023242"/>
    </source>
</evidence>
<dbReference type="Proteomes" id="UP000694853">
    <property type="component" value="Unplaced"/>
</dbReference>
<dbReference type="AlphaFoldDB" id="A0A8B8K1W3"/>
<name>A0A8B8K1W3_ABRPR</name>
<keyword evidence="5" id="KW-0539">Nucleus</keyword>
<dbReference type="GO" id="GO:0008270">
    <property type="term" value="F:zinc ion binding"/>
    <property type="evidence" value="ECO:0007669"/>
    <property type="project" value="UniProtKB-KW"/>
</dbReference>
<dbReference type="InterPro" id="IPR036236">
    <property type="entry name" value="Znf_C2H2_sf"/>
</dbReference>
<organism evidence="8 9">
    <name type="scientific">Abrus precatorius</name>
    <name type="common">Indian licorice</name>
    <name type="synonym">Glycine abrus</name>
    <dbReference type="NCBI Taxonomy" id="3816"/>
    <lineage>
        <taxon>Eukaryota</taxon>
        <taxon>Viridiplantae</taxon>
        <taxon>Streptophyta</taxon>
        <taxon>Embryophyta</taxon>
        <taxon>Tracheophyta</taxon>
        <taxon>Spermatophyta</taxon>
        <taxon>Magnoliopsida</taxon>
        <taxon>eudicotyledons</taxon>
        <taxon>Gunneridae</taxon>
        <taxon>Pentapetalae</taxon>
        <taxon>rosids</taxon>
        <taxon>fabids</taxon>
        <taxon>Fabales</taxon>
        <taxon>Fabaceae</taxon>
        <taxon>Papilionoideae</taxon>
        <taxon>50 kb inversion clade</taxon>
        <taxon>NPAAA clade</taxon>
        <taxon>indigoferoid/millettioid clade</taxon>
        <taxon>Abreae</taxon>
        <taxon>Abrus</taxon>
    </lineage>
</organism>
<comment type="subcellular location">
    <subcellularLocation>
        <location evidence="1">Nucleus</location>
    </subcellularLocation>
</comment>
<dbReference type="KEGG" id="aprc:113850616"/>
<keyword evidence="3 6" id="KW-0863">Zinc-finger</keyword>
<dbReference type="InterPro" id="IPR013087">
    <property type="entry name" value="Znf_C2H2_type"/>
</dbReference>
<evidence type="ECO:0000259" key="7">
    <source>
        <dbReference type="PROSITE" id="PS50157"/>
    </source>
</evidence>